<reference evidence="3" key="1">
    <citation type="submission" date="2022-07" db="EMBL/GenBank/DDBJ databases">
        <title>FELIX.</title>
        <authorList>
            <person name="Wan K.H."/>
            <person name="Park S."/>
            <person name="Lawrence Q."/>
            <person name="Eichenberger J.P."/>
            <person name="Booth B.W."/>
            <person name="Piaggio A.J."/>
            <person name="Chandler J.C."/>
            <person name="Franklin A.B."/>
            <person name="Celniker S.E."/>
        </authorList>
    </citation>
    <scope>NUCLEOTIDE SEQUENCE</scope>
    <source>
        <strain evidence="3">QA-1986 374</strain>
    </source>
</reference>
<keyword evidence="1" id="KW-1133">Transmembrane helix</keyword>
<evidence type="ECO:0000259" key="2">
    <source>
        <dbReference type="Pfam" id="PF13273"/>
    </source>
</evidence>
<dbReference type="InterPro" id="IPR025273">
    <property type="entry name" value="DUF4064"/>
</dbReference>
<accession>A0ABY5JVG9</accession>
<feature type="domain" description="DUF4064" evidence="2">
    <location>
        <begin position="2"/>
        <end position="100"/>
    </location>
</feature>
<dbReference type="EMBL" id="CP101914">
    <property type="protein sequence ID" value="UUI04363.1"/>
    <property type="molecule type" value="Genomic_DNA"/>
</dbReference>
<dbReference type="RefSeq" id="WP_256709278.1">
    <property type="nucleotide sequence ID" value="NZ_CP101914.1"/>
</dbReference>
<protein>
    <submittedName>
        <fullName evidence="3">DUF4064 domain-containing protein</fullName>
    </submittedName>
</protein>
<gene>
    <name evidence="3" type="ORF">NP439_06840</name>
</gene>
<organism evidence="3 4">
    <name type="scientific">Oceanobacillus jeddahense</name>
    <dbReference type="NCBI Taxonomy" id="1462527"/>
    <lineage>
        <taxon>Bacteria</taxon>
        <taxon>Bacillati</taxon>
        <taxon>Bacillota</taxon>
        <taxon>Bacilli</taxon>
        <taxon>Bacillales</taxon>
        <taxon>Bacillaceae</taxon>
        <taxon>Oceanobacillus</taxon>
    </lineage>
</organism>
<sequence length="136" mass="14987">MKRRAEKIMGTIGIIGFVLLAGATFLFGSIINHDEFQDAVEEDQEQQVSEFVEQMEDINYTLDASLLIIFGLVGIAALFLLKTKPIISALLFFIGAIGAAVIFWWMLIPIVPALLYLGAAISIFLKNRSAANTELH</sequence>
<name>A0ABY5JVG9_9BACI</name>
<evidence type="ECO:0000256" key="1">
    <source>
        <dbReference type="SAM" id="Phobius"/>
    </source>
</evidence>
<dbReference type="Pfam" id="PF13273">
    <property type="entry name" value="DUF4064"/>
    <property type="match status" value="1"/>
</dbReference>
<feature type="transmembrane region" description="Helical" evidence="1">
    <location>
        <begin position="88"/>
        <end position="107"/>
    </location>
</feature>
<keyword evidence="1" id="KW-0812">Transmembrane</keyword>
<feature type="transmembrane region" description="Helical" evidence="1">
    <location>
        <begin position="12"/>
        <end position="31"/>
    </location>
</feature>
<evidence type="ECO:0000313" key="3">
    <source>
        <dbReference type="EMBL" id="UUI04363.1"/>
    </source>
</evidence>
<keyword evidence="4" id="KW-1185">Reference proteome</keyword>
<proteinExistence type="predicted"/>
<evidence type="ECO:0000313" key="4">
    <source>
        <dbReference type="Proteomes" id="UP001059773"/>
    </source>
</evidence>
<dbReference type="Proteomes" id="UP001059773">
    <property type="component" value="Chromosome"/>
</dbReference>
<feature type="transmembrane region" description="Helical" evidence="1">
    <location>
        <begin position="64"/>
        <end position="81"/>
    </location>
</feature>
<keyword evidence="1" id="KW-0472">Membrane</keyword>